<gene>
    <name evidence="1" type="ORF">LEP1GSC133_0767</name>
</gene>
<dbReference type="STRING" id="1192866.LEP1GSC133_0767"/>
<comment type="caution">
    <text evidence="1">The sequence shown here is derived from an EMBL/GenBank/DDBJ whole genome shotgun (WGS) entry which is preliminary data.</text>
</comment>
<proteinExistence type="predicted"/>
<sequence>MRILNIKILLCFVLVTSDVFSYDPKNFDLKEAILESQKKGYRNFAVFYFGFRSMKDGYCIPERVLKETDDLNRSFGIDTIPGFVGFDLDTEYKKEIELFDIEGDMRKMPISKDMPFSMSKDTALSISKDMAISKAKRKCLKNIFIRKGLDALYFAQYVEGLVDLTRIEIDKEGKFEKGELISRVYNIESNKRKNLYTNLIVKLEHEGKVITVESSVAKAIEHLNYERRKLLEVSNLENLIYLKSMLINDSTLIGLNGLEKLSGFERLTIDASTLLKGDLFKNLKLAKHLILYRDTVPEDLVIEKVDSKEIKLILNKIKGNIVIKSCNIRKVFLNGNSAYKVIFVDSKIGTVELLDNLFRSYEIESINSTVDTFKKSEALDPVQNPQQKIRNPNTKL</sequence>
<dbReference type="EMBL" id="AKWF02000015">
    <property type="protein sequence ID" value="EMO65088.1"/>
    <property type="molecule type" value="Genomic_DNA"/>
</dbReference>
<evidence type="ECO:0000313" key="1">
    <source>
        <dbReference type="EMBL" id="EMO65088.1"/>
    </source>
</evidence>
<protein>
    <submittedName>
        <fullName evidence="1">Uncharacterized protein</fullName>
    </submittedName>
</protein>
<dbReference type="AlphaFoldDB" id="M6WTJ6"/>
<organism evidence="1 2">
    <name type="scientific">Leptospira borgpetersenii serovar Pomona str. 200901868</name>
    <dbReference type="NCBI Taxonomy" id="1192866"/>
    <lineage>
        <taxon>Bacteria</taxon>
        <taxon>Pseudomonadati</taxon>
        <taxon>Spirochaetota</taxon>
        <taxon>Spirochaetia</taxon>
        <taxon>Leptospirales</taxon>
        <taxon>Leptospiraceae</taxon>
        <taxon>Leptospira</taxon>
    </lineage>
</organism>
<accession>M6WTJ6</accession>
<dbReference type="Proteomes" id="UP000012159">
    <property type="component" value="Unassembled WGS sequence"/>
</dbReference>
<name>M6WTJ6_LEPBO</name>
<reference evidence="1 2" key="1">
    <citation type="submission" date="2013-01" db="EMBL/GenBank/DDBJ databases">
        <authorList>
            <person name="Harkins D.M."/>
            <person name="Durkin A.S."/>
            <person name="Brinkac L.M."/>
            <person name="Haft D.H."/>
            <person name="Selengut J.D."/>
            <person name="Sanka R."/>
            <person name="DePew J."/>
            <person name="Purushe J."/>
            <person name="Picardeau M."/>
            <person name="Werts C."/>
            <person name="Goarant C."/>
            <person name="Vinetz J.M."/>
            <person name="Sutton G.G."/>
            <person name="Nierman W.C."/>
            <person name="Fouts D.E."/>
        </authorList>
    </citation>
    <scope>NUCLEOTIDE SEQUENCE [LARGE SCALE GENOMIC DNA]</scope>
    <source>
        <strain evidence="1 2">200901868</strain>
    </source>
</reference>
<evidence type="ECO:0000313" key="2">
    <source>
        <dbReference type="Proteomes" id="UP000012159"/>
    </source>
</evidence>